<evidence type="ECO:0000256" key="4">
    <source>
        <dbReference type="ARBA" id="ARBA00022741"/>
    </source>
</evidence>
<evidence type="ECO:0000256" key="9">
    <source>
        <dbReference type="ARBA" id="ARBA00066388"/>
    </source>
</evidence>
<dbReference type="InterPro" id="IPR050093">
    <property type="entry name" value="ABC_SmlMolc_Importer"/>
</dbReference>
<keyword evidence="2" id="KW-1003">Cell membrane</keyword>
<evidence type="ECO:0000256" key="6">
    <source>
        <dbReference type="ARBA" id="ARBA00023004"/>
    </source>
</evidence>
<keyword evidence="12" id="KW-1185">Reference proteome</keyword>
<evidence type="ECO:0000256" key="3">
    <source>
        <dbReference type="ARBA" id="ARBA00022496"/>
    </source>
</evidence>
<dbReference type="Pfam" id="PF00005">
    <property type="entry name" value="ABC_tran"/>
    <property type="match status" value="1"/>
</dbReference>
<sequence>MLTVDGLTVTYAGVPAVRDAALEVADGEVLALLGPSGSGKSTLLRAIAGLEAATGSVRWDGGDLAGVPVHRRGFGLVFQDGQLFPHRDVAGNVAFGLRMHRVAQAERERRVTELLELVGLAGYERRRVTELSGGEAQRVALARALAPRPRLLLLDEPLSGLDAELRESLALDLVGVLRRAKITTLLVTHDQEEAFTLADRVAVLDAGTIRQSGDVLDVWRAPADERVARFLGVTTTLPGHIDGGRLTCAFGSATVPHVTAGGAVTVGLRPHALRVTGDGGVGDAVHGEVVACARRRDHTRVTVEVSETVPGVATVEAVATMSASVRAGDQVRLALDADGVAIVG</sequence>
<dbReference type="GO" id="GO:0016887">
    <property type="term" value="F:ATP hydrolysis activity"/>
    <property type="evidence" value="ECO:0007669"/>
    <property type="project" value="InterPro"/>
</dbReference>
<dbReference type="GO" id="GO:0015408">
    <property type="term" value="F:ABC-type ferric iron transporter activity"/>
    <property type="evidence" value="ECO:0007669"/>
    <property type="project" value="InterPro"/>
</dbReference>
<dbReference type="GO" id="GO:0005524">
    <property type="term" value="F:ATP binding"/>
    <property type="evidence" value="ECO:0007669"/>
    <property type="project" value="UniProtKB-KW"/>
</dbReference>
<name>A0A660CFE5_9PSEU</name>
<dbReference type="SUPFAM" id="SSF50331">
    <property type="entry name" value="MOP-like"/>
    <property type="match status" value="1"/>
</dbReference>
<dbReference type="GO" id="GO:0043190">
    <property type="term" value="C:ATP-binding cassette (ABC) transporter complex"/>
    <property type="evidence" value="ECO:0007669"/>
    <property type="project" value="InterPro"/>
</dbReference>
<dbReference type="Pfam" id="PF08402">
    <property type="entry name" value="TOBE_2"/>
    <property type="match status" value="1"/>
</dbReference>
<keyword evidence="6" id="KW-0408">Iron</keyword>
<keyword evidence="5 11" id="KW-0067">ATP-binding</keyword>
<dbReference type="PROSITE" id="PS00211">
    <property type="entry name" value="ABC_TRANSPORTER_1"/>
    <property type="match status" value="1"/>
</dbReference>
<dbReference type="InterPro" id="IPR003439">
    <property type="entry name" value="ABC_transporter-like_ATP-bd"/>
</dbReference>
<dbReference type="CDD" id="cd03259">
    <property type="entry name" value="ABC_Carb_Solutes_like"/>
    <property type="match status" value="1"/>
</dbReference>
<evidence type="ECO:0000259" key="10">
    <source>
        <dbReference type="PROSITE" id="PS50893"/>
    </source>
</evidence>
<evidence type="ECO:0000313" key="11">
    <source>
        <dbReference type="EMBL" id="TWH20587.1"/>
    </source>
</evidence>
<dbReference type="PANTHER" id="PTHR42781">
    <property type="entry name" value="SPERMIDINE/PUTRESCINE IMPORT ATP-BINDING PROTEIN POTA"/>
    <property type="match status" value="1"/>
</dbReference>
<protein>
    <recommendedName>
        <fullName evidence="9">ABC-type quaternary amine transporter</fullName>
        <ecNumber evidence="9">7.6.2.9</ecNumber>
    </recommendedName>
</protein>
<dbReference type="InterPro" id="IPR013611">
    <property type="entry name" value="Transp-assoc_OB_typ2"/>
</dbReference>
<dbReference type="InterPro" id="IPR017871">
    <property type="entry name" value="ABC_transporter-like_CS"/>
</dbReference>
<evidence type="ECO:0000256" key="8">
    <source>
        <dbReference type="ARBA" id="ARBA00023136"/>
    </source>
</evidence>
<keyword evidence="4" id="KW-0547">Nucleotide-binding</keyword>
<comment type="caution">
    <text evidence="11">The sequence shown here is derived from an EMBL/GenBank/DDBJ whole genome shotgun (WGS) entry which is preliminary data.</text>
</comment>
<organism evidence="11 12">
    <name type="scientific">Prauserella rugosa</name>
    <dbReference type="NCBI Taxonomy" id="43354"/>
    <lineage>
        <taxon>Bacteria</taxon>
        <taxon>Bacillati</taxon>
        <taxon>Actinomycetota</taxon>
        <taxon>Actinomycetes</taxon>
        <taxon>Pseudonocardiales</taxon>
        <taxon>Pseudonocardiaceae</taxon>
        <taxon>Prauserella</taxon>
    </lineage>
</organism>
<keyword evidence="7" id="KW-0406">Ion transport</keyword>
<dbReference type="SMART" id="SM00382">
    <property type="entry name" value="AAA"/>
    <property type="match status" value="1"/>
</dbReference>
<reference evidence="11 12" key="1">
    <citation type="submission" date="2019-07" db="EMBL/GenBank/DDBJ databases">
        <title>R&amp;d 2014.</title>
        <authorList>
            <person name="Klenk H.-P."/>
        </authorList>
    </citation>
    <scope>NUCLEOTIDE SEQUENCE [LARGE SCALE GENOMIC DNA]</scope>
    <source>
        <strain evidence="11 12">DSM 43194</strain>
    </source>
</reference>
<dbReference type="EMBL" id="VLJV01000001">
    <property type="protein sequence ID" value="TWH20587.1"/>
    <property type="molecule type" value="Genomic_DNA"/>
</dbReference>
<dbReference type="PANTHER" id="PTHR42781:SF4">
    <property type="entry name" value="SPERMIDINE_PUTRESCINE IMPORT ATP-BINDING PROTEIN POTA"/>
    <property type="match status" value="1"/>
</dbReference>
<evidence type="ECO:0000256" key="5">
    <source>
        <dbReference type="ARBA" id="ARBA00022840"/>
    </source>
</evidence>
<dbReference type="FunFam" id="3.40.50.300:FF:000425">
    <property type="entry name" value="Probable ABC transporter, ATP-binding subunit"/>
    <property type="match status" value="1"/>
</dbReference>
<keyword evidence="8" id="KW-0472">Membrane</keyword>
<gene>
    <name evidence="11" type="ORF">JD82_02433</name>
</gene>
<dbReference type="GO" id="GO:0015418">
    <property type="term" value="F:ABC-type quaternary ammonium compound transporting activity"/>
    <property type="evidence" value="ECO:0007669"/>
    <property type="project" value="UniProtKB-EC"/>
</dbReference>
<evidence type="ECO:0000313" key="12">
    <source>
        <dbReference type="Proteomes" id="UP000317303"/>
    </source>
</evidence>
<dbReference type="AlphaFoldDB" id="A0A660CFE5"/>
<dbReference type="OrthoDB" id="9802264at2"/>
<evidence type="ECO:0000256" key="1">
    <source>
        <dbReference type="ARBA" id="ARBA00022448"/>
    </source>
</evidence>
<evidence type="ECO:0000256" key="7">
    <source>
        <dbReference type="ARBA" id="ARBA00023065"/>
    </source>
</evidence>
<feature type="domain" description="ABC transporter" evidence="10">
    <location>
        <begin position="2"/>
        <end position="231"/>
    </location>
</feature>
<dbReference type="SUPFAM" id="SSF52540">
    <property type="entry name" value="P-loop containing nucleoside triphosphate hydrolases"/>
    <property type="match status" value="1"/>
</dbReference>
<proteinExistence type="predicted"/>
<dbReference type="InterPro" id="IPR008995">
    <property type="entry name" value="Mo/tungstate-bd_C_term_dom"/>
</dbReference>
<accession>A0A660CFE5</accession>
<dbReference type="Gene3D" id="3.40.50.300">
    <property type="entry name" value="P-loop containing nucleotide triphosphate hydrolases"/>
    <property type="match status" value="1"/>
</dbReference>
<keyword evidence="3" id="KW-0410">Iron transport</keyword>
<evidence type="ECO:0000256" key="2">
    <source>
        <dbReference type="ARBA" id="ARBA00022475"/>
    </source>
</evidence>
<dbReference type="InterPro" id="IPR015853">
    <property type="entry name" value="ABC_transpr_FbpC"/>
</dbReference>
<dbReference type="EC" id="7.6.2.9" evidence="9"/>
<dbReference type="InterPro" id="IPR027417">
    <property type="entry name" value="P-loop_NTPase"/>
</dbReference>
<dbReference type="RefSeq" id="WP_030534486.1">
    <property type="nucleotide sequence ID" value="NZ_JOIJ01000035.1"/>
</dbReference>
<dbReference type="Proteomes" id="UP000317303">
    <property type="component" value="Unassembled WGS sequence"/>
</dbReference>
<keyword evidence="1" id="KW-0813">Transport</keyword>
<dbReference type="PROSITE" id="PS50893">
    <property type="entry name" value="ABC_TRANSPORTER_2"/>
    <property type="match status" value="1"/>
</dbReference>
<dbReference type="InterPro" id="IPR003593">
    <property type="entry name" value="AAA+_ATPase"/>
</dbReference>